<dbReference type="UniPathway" id="UPA00916">
    <property type="reaction ID" value="UER00889"/>
</dbReference>
<comment type="function">
    <text evidence="12">Catalyzes the phosphorylation of ribose at O-5 in a reaction requiring ATP and magnesium. The resulting D-ribose-5-phosphate can then be used either for sythesis of nucleotides, histidine, and tryptophan, or as a component of the pentose phosphate pathway.</text>
</comment>
<dbReference type="Proteomes" id="UP000321113">
    <property type="component" value="Unassembled WGS sequence"/>
</dbReference>
<comment type="caution">
    <text evidence="14">The sequence shown here is derived from an EMBL/GenBank/DDBJ whole genome shotgun (WGS) entry which is preliminary data.</text>
</comment>
<comment type="catalytic activity">
    <reaction evidence="12">
        <text>D-ribose + ATP = D-ribose 5-phosphate + ADP + H(+)</text>
        <dbReference type="Rhea" id="RHEA:13697"/>
        <dbReference type="ChEBI" id="CHEBI:15378"/>
        <dbReference type="ChEBI" id="CHEBI:30616"/>
        <dbReference type="ChEBI" id="CHEBI:47013"/>
        <dbReference type="ChEBI" id="CHEBI:78346"/>
        <dbReference type="ChEBI" id="CHEBI:456216"/>
        <dbReference type="EC" id="2.7.1.15"/>
    </reaction>
</comment>
<dbReference type="GO" id="GO:0004747">
    <property type="term" value="F:ribokinase activity"/>
    <property type="evidence" value="ECO:0007669"/>
    <property type="project" value="UniProtKB-UniRule"/>
</dbReference>
<dbReference type="RefSeq" id="WP_119010314.1">
    <property type="nucleotide sequence ID" value="NZ_BJXK01000023.1"/>
</dbReference>
<dbReference type="InterPro" id="IPR011611">
    <property type="entry name" value="PfkB_dom"/>
</dbReference>
<dbReference type="InterPro" id="IPR029056">
    <property type="entry name" value="Ribokinase-like"/>
</dbReference>
<dbReference type="PROSITE" id="PS00584">
    <property type="entry name" value="PFKB_KINASES_2"/>
    <property type="match status" value="1"/>
</dbReference>
<evidence type="ECO:0000256" key="10">
    <source>
        <dbReference type="ARBA" id="ARBA00022958"/>
    </source>
</evidence>
<dbReference type="AlphaFoldDB" id="A0A511QVM2"/>
<feature type="binding site" evidence="12">
    <location>
        <position position="256"/>
    </location>
    <ligand>
        <name>substrate</name>
    </ligand>
</feature>
<dbReference type="GO" id="GO:0005829">
    <property type="term" value="C:cytosol"/>
    <property type="evidence" value="ECO:0007669"/>
    <property type="project" value="TreeGrafter"/>
</dbReference>
<feature type="domain" description="Carbohydrate kinase PfkB" evidence="13">
    <location>
        <begin position="4"/>
        <end position="296"/>
    </location>
</feature>
<evidence type="ECO:0000256" key="1">
    <source>
        <dbReference type="ARBA" id="ARBA00005380"/>
    </source>
</evidence>
<evidence type="ECO:0000259" key="13">
    <source>
        <dbReference type="Pfam" id="PF00294"/>
    </source>
</evidence>
<feature type="binding site" evidence="12">
    <location>
        <begin position="255"/>
        <end position="256"/>
    </location>
    <ligand>
        <name>ATP</name>
        <dbReference type="ChEBI" id="CHEBI:30616"/>
    </ligand>
</feature>
<feature type="binding site" evidence="12">
    <location>
        <position position="289"/>
    </location>
    <ligand>
        <name>K(+)</name>
        <dbReference type="ChEBI" id="CHEBI:29103"/>
    </ligand>
</feature>
<feature type="binding site" evidence="12">
    <location>
        <position position="188"/>
    </location>
    <ligand>
        <name>ATP</name>
        <dbReference type="ChEBI" id="CHEBI:30616"/>
    </ligand>
</feature>
<keyword evidence="8 12" id="KW-0067">ATP-binding</keyword>
<keyword evidence="12" id="KW-0963">Cytoplasm</keyword>
<dbReference type="PANTHER" id="PTHR10584:SF166">
    <property type="entry name" value="RIBOKINASE"/>
    <property type="match status" value="1"/>
</dbReference>
<protein>
    <recommendedName>
        <fullName evidence="3 12">Ribokinase</fullName>
        <shortName evidence="12">RK</shortName>
        <ecNumber evidence="2 12">2.7.1.15</ecNumber>
    </recommendedName>
</protein>
<feature type="binding site" evidence="12">
    <location>
        <position position="250"/>
    </location>
    <ligand>
        <name>K(+)</name>
        <dbReference type="ChEBI" id="CHEBI:29103"/>
    </ligand>
</feature>
<name>A0A511QVM2_9VIBR</name>
<feature type="binding site" evidence="12">
    <location>
        <position position="144"/>
    </location>
    <ligand>
        <name>substrate</name>
    </ligand>
</feature>
<accession>A0A511QVM2</accession>
<keyword evidence="9 12" id="KW-0460">Magnesium</keyword>
<reference evidence="14 15" key="1">
    <citation type="submission" date="2019-07" db="EMBL/GenBank/DDBJ databases">
        <title>Whole genome shotgun sequence of Vibrio superstes NBRC 103154.</title>
        <authorList>
            <person name="Hosoyama A."/>
            <person name="Uohara A."/>
            <person name="Ohji S."/>
            <person name="Ichikawa N."/>
        </authorList>
    </citation>
    <scope>NUCLEOTIDE SEQUENCE [LARGE SCALE GENOMIC DNA]</scope>
    <source>
        <strain evidence="14 15">NBRC 103154</strain>
    </source>
</reference>
<feature type="binding site" evidence="12">
    <location>
        <position position="286"/>
    </location>
    <ligand>
        <name>K(+)</name>
        <dbReference type="ChEBI" id="CHEBI:29103"/>
    </ligand>
</feature>
<comment type="subcellular location">
    <subcellularLocation>
        <location evidence="12">Cytoplasm</location>
    </subcellularLocation>
</comment>
<evidence type="ECO:0000256" key="9">
    <source>
        <dbReference type="ARBA" id="ARBA00022842"/>
    </source>
</evidence>
<evidence type="ECO:0000256" key="8">
    <source>
        <dbReference type="ARBA" id="ARBA00022840"/>
    </source>
</evidence>
<keyword evidence="10 12" id="KW-0630">Potassium</keyword>
<keyword evidence="15" id="KW-1185">Reference proteome</keyword>
<feature type="binding site" evidence="12">
    <location>
        <position position="291"/>
    </location>
    <ligand>
        <name>K(+)</name>
        <dbReference type="ChEBI" id="CHEBI:29103"/>
    </ligand>
</feature>
<evidence type="ECO:0000256" key="6">
    <source>
        <dbReference type="ARBA" id="ARBA00022741"/>
    </source>
</evidence>
<dbReference type="GO" id="GO:0019303">
    <property type="term" value="P:D-ribose catabolic process"/>
    <property type="evidence" value="ECO:0007669"/>
    <property type="project" value="UniProtKB-UniRule"/>
</dbReference>
<feature type="binding site" evidence="12">
    <location>
        <begin position="224"/>
        <end position="229"/>
    </location>
    <ligand>
        <name>ATP</name>
        <dbReference type="ChEBI" id="CHEBI:30616"/>
    </ligand>
</feature>
<dbReference type="PANTHER" id="PTHR10584">
    <property type="entry name" value="SUGAR KINASE"/>
    <property type="match status" value="1"/>
</dbReference>
<evidence type="ECO:0000256" key="7">
    <source>
        <dbReference type="ARBA" id="ARBA00022777"/>
    </source>
</evidence>
<comment type="subunit">
    <text evidence="12">Homodimer.</text>
</comment>
<dbReference type="Pfam" id="PF00294">
    <property type="entry name" value="PfkB"/>
    <property type="match status" value="1"/>
</dbReference>
<dbReference type="Gene3D" id="3.40.1190.20">
    <property type="match status" value="1"/>
</dbReference>
<dbReference type="InterPro" id="IPR002139">
    <property type="entry name" value="Ribo/fructo_kinase"/>
</dbReference>
<evidence type="ECO:0000256" key="4">
    <source>
        <dbReference type="ARBA" id="ARBA00022679"/>
    </source>
</evidence>
<dbReference type="EMBL" id="BJXK01000023">
    <property type="protein sequence ID" value="GEM81418.1"/>
    <property type="molecule type" value="Genomic_DNA"/>
</dbReference>
<evidence type="ECO:0000256" key="2">
    <source>
        <dbReference type="ARBA" id="ARBA00012035"/>
    </source>
</evidence>
<dbReference type="InterPro" id="IPR011877">
    <property type="entry name" value="Ribokinase"/>
</dbReference>
<dbReference type="HAMAP" id="MF_01987">
    <property type="entry name" value="Ribokinase"/>
    <property type="match status" value="1"/>
</dbReference>
<evidence type="ECO:0000256" key="5">
    <source>
        <dbReference type="ARBA" id="ARBA00022723"/>
    </source>
</evidence>
<gene>
    <name evidence="12 14" type="primary">rbsK</name>
    <name evidence="14" type="ORF">VSU01S_36630</name>
</gene>
<evidence type="ECO:0000256" key="11">
    <source>
        <dbReference type="ARBA" id="ARBA00023277"/>
    </source>
</evidence>
<keyword evidence="6 12" id="KW-0547">Nucleotide-binding</keyword>
<dbReference type="SUPFAM" id="SSF53613">
    <property type="entry name" value="Ribokinase-like"/>
    <property type="match status" value="1"/>
</dbReference>
<feature type="binding site" evidence="12">
    <location>
        <begin position="40"/>
        <end position="44"/>
    </location>
    <ligand>
        <name>substrate</name>
    </ligand>
</feature>
<dbReference type="CDD" id="cd01174">
    <property type="entry name" value="ribokinase"/>
    <property type="match status" value="1"/>
</dbReference>
<keyword evidence="7 12" id="KW-0418">Kinase</keyword>
<keyword evidence="4 12" id="KW-0808">Transferase</keyword>
<evidence type="ECO:0000313" key="14">
    <source>
        <dbReference type="EMBL" id="GEM81418.1"/>
    </source>
</evidence>
<dbReference type="EC" id="2.7.1.15" evidence="2 12"/>
<comment type="activity regulation">
    <text evidence="12">Activated by a monovalent cation that binds near, but not in, the active site. The most likely occupant of the site in vivo is potassium. Ion binding induces a conformational change that may alter substrate affinity.</text>
</comment>
<evidence type="ECO:0000256" key="3">
    <source>
        <dbReference type="ARBA" id="ARBA00016943"/>
    </source>
</evidence>
<comment type="similarity">
    <text evidence="12">Belongs to the carbohydrate kinase PfkB family. Ribokinase subfamily.</text>
</comment>
<comment type="cofactor">
    <cofactor evidence="12">
        <name>Mg(2+)</name>
        <dbReference type="ChEBI" id="CHEBI:18420"/>
    </cofactor>
    <text evidence="12">Requires a divalent cation, most likely magnesium in vivo, as an electrophilic catalyst to aid phosphoryl group transfer. It is the chelate of the metal and the nucleotide that is the actual substrate.</text>
</comment>
<feature type="binding site" evidence="12">
    <location>
        <begin position="12"/>
        <end position="14"/>
    </location>
    <ligand>
        <name>substrate</name>
    </ligand>
</feature>
<dbReference type="GO" id="GO:0046872">
    <property type="term" value="F:metal ion binding"/>
    <property type="evidence" value="ECO:0007669"/>
    <property type="project" value="UniProtKB-KW"/>
</dbReference>
<dbReference type="InterPro" id="IPR002173">
    <property type="entry name" value="Carboh/pur_kinase_PfkB_CS"/>
</dbReference>
<dbReference type="OrthoDB" id="9776822at2"/>
<sequence length="313" mass="32800">MNGKVCVFGSFNVDLVARVDRFPYPGESLVANSSMTSAGGKGANQASAALRSGANVHYIGKIGEDAFGPFARRYLKSVGYNALTLLSSDETATGNALIFVAEGKGEAENMISVDPGANMTITDEEITRCAPAIGCADTLLVQLENNMSAISRVINIGRENGAFVILNPAPWQPINNSLLEKVDLVTPNASEAFAMTRVEVTDFESAGRAADVLHTCGCKSVIITMGAQGALLSQGDRKTIIPCFPAQPKDTTGAGDAFNGALAAKIANGDSMEDAINFASAYAAVSVEKLGASTPFDISEVEQRLHSFHKEIA</sequence>
<proteinExistence type="inferred from homology"/>
<evidence type="ECO:0000256" key="12">
    <source>
        <dbReference type="HAMAP-Rule" id="MF_01987"/>
    </source>
</evidence>
<feature type="active site" description="Proton acceptor" evidence="12">
    <location>
        <position position="256"/>
    </location>
</feature>
<comment type="caution">
    <text evidence="12">Lacks conserved residue(s) required for the propagation of feature annotation.</text>
</comment>
<feature type="binding site" evidence="12">
    <location>
        <position position="252"/>
    </location>
    <ligand>
        <name>K(+)</name>
        <dbReference type="ChEBI" id="CHEBI:29103"/>
    </ligand>
</feature>
<dbReference type="PRINTS" id="PR00990">
    <property type="entry name" value="RIBOKINASE"/>
</dbReference>
<comment type="pathway">
    <text evidence="12">Carbohydrate metabolism; D-ribose degradation; D-ribose 5-phosphate from beta-D-ribopyranose: step 2/2.</text>
</comment>
<dbReference type="GO" id="GO:0005524">
    <property type="term" value="F:ATP binding"/>
    <property type="evidence" value="ECO:0007669"/>
    <property type="project" value="UniProtKB-UniRule"/>
</dbReference>
<organism evidence="14 15">
    <name type="scientific">Vibrio superstes NBRC 103154</name>
    <dbReference type="NCBI Taxonomy" id="1219062"/>
    <lineage>
        <taxon>Bacteria</taxon>
        <taxon>Pseudomonadati</taxon>
        <taxon>Pseudomonadota</taxon>
        <taxon>Gammaproteobacteria</taxon>
        <taxon>Vibrionales</taxon>
        <taxon>Vibrionaceae</taxon>
        <taxon>Vibrio</taxon>
    </lineage>
</organism>
<comment type="similarity">
    <text evidence="1">Belongs to the carbohydrate kinase pfkB family.</text>
</comment>
<keyword evidence="11 12" id="KW-0119">Carbohydrate metabolism</keyword>
<keyword evidence="5 12" id="KW-0479">Metal-binding</keyword>
<evidence type="ECO:0000313" key="15">
    <source>
        <dbReference type="Proteomes" id="UP000321113"/>
    </source>
</evidence>